<evidence type="ECO:0000313" key="2">
    <source>
        <dbReference type="EMBL" id="MBL0740192.1"/>
    </source>
</evidence>
<comment type="caution">
    <text evidence="2">The sequence shown here is derived from an EMBL/GenBank/DDBJ whole genome shotgun (WGS) entry which is preliminary data.</text>
</comment>
<dbReference type="EMBL" id="JAERRB010000001">
    <property type="protein sequence ID" value="MBL0740192.1"/>
    <property type="molecule type" value="Genomic_DNA"/>
</dbReference>
<gene>
    <name evidence="2" type="ORF">JI741_03125</name>
</gene>
<name>A0ABS1KLT8_9BACT</name>
<feature type="region of interest" description="Disordered" evidence="1">
    <location>
        <begin position="1"/>
        <end position="25"/>
    </location>
</feature>
<dbReference type="Proteomes" id="UP000613030">
    <property type="component" value="Unassembled WGS sequence"/>
</dbReference>
<feature type="compositionally biased region" description="Low complexity" evidence="1">
    <location>
        <begin position="1"/>
        <end position="23"/>
    </location>
</feature>
<evidence type="ECO:0000256" key="1">
    <source>
        <dbReference type="SAM" id="MobiDB-lite"/>
    </source>
</evidence>
<accession>A0ABS1KLT8</accession>
<keyword evidence="3" id="KW-1185">Reference proteome</keyword>
<reference evidence="2 3" key="1">
    <citation type="submission" date="2021-01" db="EMBL/GenBank/DDBJ databases">
        <title>Chryseolinea sp. Jin1 Genome sequencing and assembly.</title>
        <authorList>
            <person name="Kim I."/>
        </authorList>
    </citation>
    <scope>NUCLEOTIDE SEQUENCE [LARGE SCALE GENOMIC DNA]</scope>
    <source>
        <strain evidence="2 3">Jin1</strain>
    </source>
</reference>
<evidence type="ECO:0000313" key="3">
    <source>
        <dbReference type="Proteomes" id="UP000613030"/>
    </source>
</evidence>
<sequence length="94" mass="10285">MSTAQATDSSTSDATNSTGDGSSFENAVLIKQTSSTAGIEAEYKWIKEHYPGSRVLGQKLISKEKTPYDVIMIETATGEKKDVHFNISKFFGKF</sequence>
<organism evidence="2 3">
    <name type="scientific">Chryseolinea lacunae</name>
    <dbReference type="NCBI Taxonomy" id="2801331"/>
    <lineage>
        <taxon>Bacteria</taxon>
        <taxon>Pseudomonadati</taxon>
        <taxon>Bacteroidota</taxon>
        <taxon>Cytophagia</taxon>
        <taxon>Cytophagales</taxon>
        <taxon>Fulvivirgaceae</taxon>
        <taxon>Chryseolinea</taxon>
    </lineage>
</organism>
<protein>
    <submittedName>
        <fullName evidence="2">Uncharacterized protein</fullName>
    </submittedName>
</protein>
<dbReference type="RefSeq" id="WP_202007279.1">
    <property type="nucleotide sequence ID" value="NZ_JAERRB010000001.1"/>
</dbReference>
<proteinExistence type="predicted"/>